<feature type="binding site" evidence="4">
    <location>
        <position position="228"/>
    </location>
    <ligand>
        <name>Mg(2+)</name>
        <dbReference type="ChEBI" id="CHEBI:18420"/>
        <label>1</label>
        <note>catalytic</note>
    </ligand>
</feature>
<evidence type="ECO:0000313" key="5">
    <source>
        <dbReference type="EMBL" id="MBR7837676.1"/>
    </source>
</evidence>
<dbReference type="GO" id="GO:0006020">
    <property type="term" value="P:inositol metabolic process"/>
    <property type="evidence" value="ECO:0007669"/>
    <property type="project" value="TreeGrafter"/>
</dbReference>
<gene>
    <name evidence="5" type="ORF">KDL01_30640</name>
</gene>
<evidence type="ECO:0008006" key="7">
    <source>
        <dbReference type="Google" id="ProtNLM"/>
    </source>
</evidence>
<dbReference type="PRINTS" id="PR00377">
    <property type="entry name" value="IMPHPHTASES"/>
</dbReference>
<dbReference type="InterPro" id="IPR000760">
    <property type="entry name" value="Inositol_monophosphatase-like"/>
</dbReference>
<keyword evidence="6" id="KW-1185">Reference proteome</keyword>
<keyword evidence="2" id="KW-0378">Hydrolase</keyword>
<dbReference type="Gene3D" id="3.30.540.10">
    <property type="entry name" value="Fructose-1,6-Bisphosphatase, subunit A, domain 1"/>
    <property type="match status" value="1"/>
</dbReference>
<organism evidence="5 6">
    <name type="scientific">Actinospica durhamensis</name>
    <dbReference type="NCBI Taxonomy" id="1508375"/>
    <lineage>
        <taxon>Bacteria</taxon>
        <taxon>Bacillati</taxon>
        <taxon>Actinomycetota</taxon>
        <taxon>Actinomycetes</taxon>
        <taxon>Catenulisporales</taxon>
        <taxon>Actinospicaceae</taxon>
        <taxon>Actinospica</taxon>
    </lineage>
</organism>
<evidence type="ECO:0000256" key="1">
    <source>
        <dbReference type="ARBA" id="ARBA00022723"/>
    </source>
</evidence>
<proteinExistence type="predicted"/>
<dbReference type="GO" id="GO:0007165">
    <property type="term" value="P:signal transduction"/>
    <property type="evidence" value="ECO:0007669"/>
    <property type="project" value="TreeGrafter"/>
</dbReference>
<feature type="binding site" evidence="4">
    <location>
        <position position="76"/>
    </location>
    <ligand>
        <name>Mg(2+)</name>
        <dbReference type="ChEBI" id="CHEBI:18420"/>
        <label>1</label>
        <note>catalytic</note>
    </ligand>
</feature>
<dbReference type="GO" id="GO:0046872">
    <property type="term" value="F:metal ion binding"/>
    <property type="evidence" value="ECO:0007669"/>
    <property type="project" value="UniProtKB-KW"/>
</dbReference>
<keyword evidence="3 4" id="KW-0460">Magnesium</keyword>
<sequence>MPDVFELPDEKAVAEISAAIRAVAAQEILPRFGRLAAGDIAEKTPGDLVTVADRAAERELAARLTRLLPGSRVVGEEAVYEDRAVLDLLRGDAPVWIIDPIDGTENYAHGNARFTVLVALAVRAELVASWIYVPWLDRMAHAVKGRGAHLDGERLHVAPPPSPAQNLRDLDVLASQPRFWEPDHRAAVSRLSTHGVAFSYIDGAGTAYLALASGTRTSALMTWEYVWDHAAGLLVHAEAGGVTMCADGSAFKLTGDNALPFVAAPDEASARAMVAGLAQRAKDGVDR</sequence>
<dbReference type="PROSITE" id="PS00629">
    <property type="entry name" value="IMP_1"/>
    <property type="match status" value="1"/>
</dbReference>
<reference evidence="5" key="1">
    <citation type="submission" date="2021-04" db="EMBL/GenBank/DDBJ databases">
        <title>Genome based classification of Actinospica acidithermotolerans sp. nov., an actinobacterium isolated from an Indonesian hot spring.</title>
        <authorList>
            <person name="Kusuma A.B."/>
            <person name="Putra K.E."/>
            <person name="Nafisah S."/>
            <person name="Loh J."/>
            <person name="Nouioui I."/>
            <person name="Goodfellow M."/>
        </authorList>
    </citation>
    <scope>NUCLEOTIDE SEQUENCE</scope>
    <source>
        <strain evidence="5">CSCA 57</strain>
    </source>
</reference>
<dbReference type="GO" id="GO:0008934">
    <property type="term" value="F:inositol monophosphate 1-phosphatase activity"/>
    <property type="evidence" value="ECO:0007669"/>
    <property type="project" value="TreeGrafter"/>
</dbReference>
<dbReference type="Gene3D" id="3.40.190.80">
    <property type="match status" value="1"/>
</dbReference>
<dbReference type="EMBL" id="JAGSOG010000221">
    <property type="protein sequence ID" value="MBR7837676.1"/>
    <property type="molecule type" value="Genomic_DNA"/>
</dbReference>
<dbReference type="PANTHER" id="PTHR20854:SF4">
    <property type="entry name" value="INOSITOL-1-MONOPHOSPHATASE-RELATED"/>
    <property type="match status" value="1"/>
</dbReference>
<dbReference type="PANTHER" id="PTHR20854">
    <property type="entry name" value="INOSITOL MONOPHOSPHATASE"/>
    <property type="match status" value="1"/>
</dbReference>
<comment type="caution">
    <text evidence="5">The sequence shown here is derived from an EMBL/GenBank/DDBJ whole genome shotgun (WGS) entry which is preliminary data.</text>
</comment>
<dbReference type="AlphaFoldDB" id="A0A941EUT1"/>
<comment type="cofactor">
    <cofactor evidence="4">
        <name>Mg(2+)</name>
        <dbReference type="ChEBI" id="CHEBI:18420"/>
    </cofactor>
</comment>
<feature type="binding site" evidence="4">
    <location>
        <position position="99"/>
    </location>
    <ligand>
        <name>Mg(2+)</name>
        <dbReference type="ChEBI" id="CHEBI:18420"/>
        <label>1</label>
        <note>catalytic</note>
    </ligand>
</feature>
<evidence type="ECO:0000256" key="4">
    <source>
        <dbReference type="PIRSR" id="PIRSR600760-2"/>
    </source>
</evidence>
<dbReference type="InterPro" id="IPR020583">
    <property type="entry name" value="Inositol_monoP_metal-BS"/>
</dbReference>
<dbReference type="Proteomes" id="UP000675781">
    <property type="component" value="Unassembled WGS sequence"/>
</dbReference>
<name>A0A941EUT1_9ACTN</name>
<feature type="binding site" evidence="4">
    <location>
        <position position="102"/>
    </location>
    <ligand>
        <name>Mg(2+)</name>
        <dbReference type="ChEBI" id="CHEBI:18420"/>
        <label>1</label>
        <note>catalytic</note>
    </ligand>
</feature>
<accession>A0A941EUT1</accession>
<dbReference type="SUPFAM" id="SSF56655">
    <property type="entry name" value="Carbohydrate phosphatase"/>
    <property type="match status" value="1"/>
</dbReference>
<dbReference type="RefSeq" id="WP_212532141.1">
    <property type="nucleotide sequence ID" value="NZ_JAGSOG010000221.1"/>
</dbReference>
<feature type="binding site" evidence="4">
    <location>
        <position position="101"/>
    </location>
    <ligand>
        <name>Mg(2+)</name>
        <dbReference type="ChEBI" id="CHEBI:18420"/>
        <label>1</label>
        <note>catalytic</note>
    </ligand>
</feature>
<keyword evidence="1 4" id="KW-0479">Metal-binding</keyword>
<evidence type="ECO:0000256" key="3">
    <source>
        <dbReference type="ARBA" id="ARBA00022842"/>
    </source>
</evidence>
<protein>
    <recommendedName>
        <fullName evidence="7">Inositol-phosphate phosphatase</fullName>
    </recommendedName>
</protein>
<evidence type="ECO:0000256" key="2">
    <source>
        <dbReference type="ARBA" id="ARBA00022801"/>
    </source>
</evidence>
<dbReference type="Pfam" id="PF00459">
    <property type="entry name" value="Inositol_P"/>
    <property type="match status" value="1"/>
</dbReference>
<evidence type="ECO:0000313" key="6">
    <source>
        <dbReference type="Proteomes" id="UP000675781"/>
    </source>
</evidence>